<dbReference type="InterPro" id="IPR000843">
    <property type="entry name" value="HTH_LacI"/>
</dbReference>
<evidence type="ECO:0000256" key="3">
    <source>
        <dbReference type="ARBA" id="ARBA00023163"/>
    </source>
</evidence>
<dbReference type="SMART" id="SM00354">
    <property type="entry name" value="HTH_LACI"/>
    <property type="match status" value="1"/>
</dbReference>
<dbReference type="EMBL" id="LSRP01000089">
    <property type="protein sequence ID" value="OJF96079.1"/>
    <property type="molecule type" value="Genomic_DNA"/>
</dbReference>
<gene>
    <name evidence="5" type="ORF">AX760_18165</name>
</gene>
<dbReference type="AlphaFoldDB" id="A0A657LVU1"/>
<dbReference type="Gene3D" id="3.40.50.2300">
    <property type="match status" value="2"/>
</dbReference>
<feature type="domain" description="HTH lacI-type" evidence="4">
    <location>
        <begin position="7"/>
        <end position="61"/>
    </location>
</feature>
<dbReference type="InterPro" id="IPR010982">
    <property type="entry name" value="Lambda_DNA-bd_dom_sf"/>
</dbReference>
<dbReference type="CDD" id="cd06273">
    <property type="entry name" value="PBP1_LacI-like"/>
    <property type="match status" value="1"/>
</dbReference>
<dbReference type="Gene3D" id="1.10.260.40">
    <property type="entry name" value="lambda repressor-like DNA-binding domains"/>
    <property type="match status" value="1"/>
</dbReference>
<dbReference type="InterPro" id="IPR028082">
    <property type="entry name" value="Peripla_BP_I"/>
</dbReference>
<dbReference type="PANTHER" id="PTHR30146:SF109">
    <property type="entry name" value="HTH-TYPE TRANSCRIPTIONAL REGULATOR GALS"/>
    <property type="match status" value="1"/>
</dbReference>
<dbReference type="Proteomes" id="UP000182661">
    <property type="component" value="Unassembled WGS sequence"/>
</dbReference>
<comment type="caution">
    <text evidence="5">The sequence shown here is derived from an EMBL/GenBank/DDBJ whole genome shotgun (WGS) entry which is preliminary data.</text>
</comment>
<evidence type="ECO:0000313" key="6">
    <source>
        <dbReference type="Proteomes" id="UP000182661"/>
    </source>
</evidence>
<dbReference type="InterPro" id="IPR046335">
    <property type="entry name" value="LacI/GalR-like_sensor"/>
</dbReference>
<dbReference type="CDD" id="cd01392">
    <property type="entry name" value="HTH_LacI"/>
    <property type="match status" value="1"/>
</dbReference>
<dbReference type="Pfam" id="PF00356">
    <property type="entry name" value="LacI"/>
    <property type="match status" value="1"/>
</dbReference>
<name>A0A657LVU1_9HYPH</name>
<evidence type="ECO:0000313" key="5">
    <source>
        <dbReference type="EMBL" id="OJF96079.1"/>
    </source>
</evidence>
<dbReference type="OrthoDB" id="8433438at2"/>
<protein>
    <submittedName>
        <fullName evidence="5">GntR family transcriptional regulator</fullName>
    </submittedName>
</protein>
<sequence length="337" mass="36264">MPDEPDVKLIDVARKAGCSPATVSRVLNHNAKVNTATREKVLQAAMDLAYVPNGSARSLRSTKSRLAGAVIPTLDHAIYATMVNSLQARLTENGVSLIINTSSYDIDREYEQVRLLVERGVESVVLVGAAHRRETIALLEQRNIAYVFTYTAKPTDIGAAVGFDNEKAGRLAARHLIDLGHTRIAMLGGITINNDRAVSRRDGFVAELRDNNLAPLGILETPYQADGGHAGMKRLMLADTPPTAVICASDIAAAGALKYCRQNDIAVPGTVSVLGFDNLDIGELTTPELTTIDVPAGEMGRIAADYLLAPAAQRQHMRIRELPLRLVVRGSTAALLR</sequence>
<dbReference type="GO" id="GO:0003700">
    <property type="term" value="F:DNA-binding transcription factor activity"/>
    <property type="evidence" value="ECO:0007669"/>
    <property type="project" value="TreeGrafter"/>
</dbReference>
<dbReference type="PROSITE" id="PS50932">
    <property type="entry name" value="HTH_LACI_2"/>
    <property type="match status" value="1"/>
</dbReference>
<keyword evidence="2" id="KW-0238">DNA-binding</keyword>
<organism evidence="5 6">
    <name type="scientific">Pararhizobium antarcticum</name>
    <dbReference type="NCBI Taxonomy" id="1798805"/>
    <lineage>
        <taxon>Bacteria</taxon>
        <taxon>Pseudomonadati</taxon>
        <taxon>Pseudomonadota</taxon>
        <taxon>Alphaproteobacteria</taxon>
        <taxon>Hyphomicrobiales</taxon>
        <taxon>Rhizobiaceae</taxon>
        <taxon>Rhizobium/Agrobacterium group</taxon>
        <taxon>Pararhizobium</taxon>
    </lineage>
</organism>
<dbReference type="SUPFAM" id="SSF53822">
    <property type="entry name" value="Periplasmic binding protein-like I"/>
    <property type="match status" value="1"/>
</dbReference>
<dbReference type="PANTHER" id="PTHR30146">
    <property type="entry name" value="LACI-RELATED TRANSCRIPTIONAL REPRESSOR"/>
    <property type="match status" value="1"/>
</dbReference>
<evidence type="ECO:0000259" key="4">
    <source>
        <dbReference type="PROSITE" id="PS50932"/>
    </source>
</evidence>
<evidence type="ECO:0000256" key="1">
    <source>
        <dbReference type="ARBA" id="ARBA00023015"/>
    </source>
</evidence>
<accession>A0A657LVU1</accession>
<dbReference type="SUPFAM" id="SSF47413">
    <property type="entry name" value="lambda repressor-like DNA-binding domains"/>
    <property type="match status" value="1"/>
</dbReference>
<dbReference type="RefSeq" id="WP_071833486.1">
    <property type="nucleotide sequence ID" value="NZ_LSRP01000089.1"/>
</dbReference>
<reference evidence="5 6" key="1">
    <citation type="submission" date="2016-02" db="EMBL/GenBank/DDBJ databases">
        <title>Genome sequencing of a beta-galactosidase producing bacteria Rhizobium sp. 59.</title>
        <authorList>
            <person name="Wang D."/>
            <person name="Kot W."/>
            <person name="Qin Y."/>
            <person name="Hansen L."/>
            <person name="Naqvi K."/>
            <person name="Rensing C."/>
        </authorList>
    </citation>
    <scope>NUCLEOTIDE SEQUENCE [LARGE SCALE GENOMIC DNA]</scope>
    <source>
        <strain evidence="5 6">59</strain>
    </source>
</reference>
<keyword evidence="3" id="KW-0804">Transcription</keyword>
<proteinExistence type="predicted"/>
<dbReference type="GO" id="GO:0000976">
    <property type="term" value="F:transcription cis-regulatory region binding"/>
    <property type="evidence" value="ECO:0007669"/>
    <property type="project" value="TreeGrafter"/>
</dbReference>
<evidence type="ECO:0000256" key="2">
    <source>
        <dbReference type="ARBA" id="ARBA00023125"/>
    </source>
</evidence>
<keyword evidence="6" id="KW-1185">Reference proteome</keyword>
<keyword evidence="1" id="KW-0805">Transcription regulation</keyword>
<dbReference type="Pfam" id="PF13377">
    <property type="entry name" value="Peripla_BP_3"/>
    <property type="match status" value="1"/>
</dbReference>